<evidence type="ECO:0000256" key="2">
    <source>
        <dbReference type="ARBA" id="ARBA00023082"/>
    </source>
</evidence>
<evidence type="ECO:0000259" key="6">
    <source>
        <dbReference type="Pfam" id="PF04545"/>
    </source>
</evidence>
<evidence type="ECO:0000313" key="8">
    <source>
        <dbReference type="Proteomes" id="UP000622890"/>
    </source>
</evidence>
<dbReference type="PANTHER" id="PTHR30385:SF8">
    <property type="entry name" value="RNA POLYMERASE SIGMA-E FACTOR"/>
    <property type="match status" value="1"/>
</dbReference>
<dbReference type="InterPro" id="IPR007630">
    <property type="entry name" value="RNA_pol_sigma70_r4"/>
</dbReference>
<dbReference type="GO" id="GO:0006352">
    <property type="term" value="P:DNA-templated transcription initiation"/>
    <property type="evidence" value="ECO:0007669"/>
    <property type="project" value="InterPro"/>
</dbReference>
<sequence length="280" mass="30506">MASSFESGSSCSLAACAAHADPGVGRICAAVSDHNHSCAKALDEAEARLWQRHASRPNAALREALILHHLPYARTVAAGMYGRHLHQEVAFEDVLQWAIVGMIEAIDRYDPGNRAGRASRASFRTYALPRMRGAILDGLGQFSERQRQTALQRRLKEQGLPRPAGKPCNEHLMRLLLQQAGTGMGIALRTLLADTGMIAPGETAYADPSSAALETRQQAAFVRQTLRGLTPRESAVMNLHYLQGMRFHDIARMLSISNGRVSQLHTLAIARLRKALDGAA</sequence>
<dbReference type="Gene3D" id="1.10.1740.10">
    <property type="match status" value="1"/>
</dbReference>
<evidence type="ECO:0000259" key="5">
    <source>
        <dbReference type="Pfam" id="PF04542"/>
    </source>
</evidence>
<protein>
    <submittedName>
        <fullName evidence="7">Sigma-70 family RNA polymerase sigma factor</fullName>
    </submittedName>
</protein>
<accession>A0A934T3Q4</accession>
<evidence type="ECO:0000256" key="1">
    <source>
        <dbReference type="ARBA" id="ARBA00023015"/>
    </source>
</evidence>
<dbReference type="InterPro" id="IPR013324">
    <property type="entry name" value="RNA_pol_sigma_r3/r4-like"/>
</dbReference>
<dbReference type="CDD" id="cd06171">
    <property type="entry name" value="Sigma70_r4"/>
    <property type="match status" value="1"/>
</dbReference>
<dbReference type="PRINTS" id="PR00046">
    <property type="entry name" value="SIGMA70FCT"/>
</dbReference>
<dbReference type="EMBL" id="JAEPBG010000016">
    <property type="protein sequence ID" value="MBK4738023.1"/>
    <property type="molecule type" value="Genomic_DNA"/>
</dbReference>
<dbReference type="Gene3D" id="1.20.140.160">
    <property type="match status" value="1"/>
</dbReference>
<evidence type="ECO:0000256" key="3">
    <source>
        <dbReference type="ARBA" id="ARBA00023125"/>
    </source>
</evidence>
<dbReference type="NCBIfam" id="TIGR02937">
    <property type="entry name" value="sigma70-ECF"/>
    <property type="match status" value="1"/>
</dbReference>
<gene>
    <name evidence="7" type="ORF">JJB74_25655</name>
</gene>
<name>A0A934T3Q4_9BURK</name>
<feature type="domain" description="RNA polymerase sigma-70 region 2" evidence="5">
    <location>
        <begin position="65"/>
        <end position="139"/>
    </location>
</feature>
<evidence type="ECO:0000256" key="4">
    <source>
        <dbReference type="ARBA" id="ARBA00023163"/>
    </source>
</evidence>
<dbReference type="Pfam" id="PF04542">
    <property type="entry name" value="Sigma70_r2"/>
    <property type="match status" value="1"/>
</dbReference>
<dbReference type="InterPro" id="IPR014284">
    <property type="entry name" value="RNA_pol_sigma-70_dom"/>
</dbReference>
<dbReference type="AlphaFoldDB" id="A0A934T3Q4"/>
<dbReference type="Proteomes" id="UP000622890">
    <property type="component" value="Unassembled WGS sequence"/>
</dbReference>
<dbReference type="InterPro" id="IPR013325">
    <property type="entry name" value="RNA_pol_sigma_r2"/>
</dbReference>
<dbReference type="GO" id="GO:0003677">
    <property type="term" value="F:DNA binding"/>
    <property type="evidence" value="ECO:0007669"/>
    <property type="project" value="UniProtKB-KW"/>
</dbReference>
<dbReference type="SUPFAM" id="SSF88659">
    <property type="entry name" value="Sigma3 and sigma4 domains of RNA polymerase sigma factors"/>
    <property type="match status" value="1"/>
</dbReference>
<dbReference type="InterPro" id="IPR007627">
    <property type="entry name" value="RNA_pol_sigma70_r2"/>
</dbReference>
<dbReference type="GO" id="GO:0016987">
    <property type="term" value="F:sigma factor activity"/>
    <property type="evidence" value="ECO:0007669"/>
    <property type="project" value="UniProtKB-KW"/>
</dbReference>
<dbReference type="Pfam" id="PF04545">
    <property type="entry name" value="Sigma70_r4"/>
    <property type="match status" value="1"/>
</dbReference>
<evidence type="ECO:0000313" key="7">
    <source>
        <dbReference type="EMBL" id="MBK4738023.1"/>
    </source>
</evidence>
<keyword evidence="3" id="KW-0238">DNA-binding</keyword>
<comment type="caution">
    <text evidence="7">The sequence shown here is derived from an EMBL/GenBank/DDBJ whole genome shotgun (WGS) entry which is preliminary data.</text>
</comment>
<dbReference type="SUPFAM" id="SSF88946">
    <property type="entry name" value="Sigma2 domain of RNA polymerase sigma factors"/>
    <property type="match status" value="1"/>
</dbReference>
<dbReference type="PANTHER" id="PTHR30385">
    <property type="entry name" value="SIGMA FACTOR F FLAGELLAR"/>
    <property type="match status" value="1"/>
</dbReference>
<reference evidence="7" key="1">
    <citation type="submission" date="2021-01" db="EMBL/GenBank/DDBJ databases">
        <title>Genome sequence of strain Noviherbaspirillum sp. DKR-6.</title>
        <authorList>
            <person name="Chaudhary D.K."/>
        </authorList>
    </citation>
    <scope>NUCLEOTIDE SEQUENCE</scope>
    <source>
        <strain evidence="7">DKR-6</strain>
    </source>
</reference>
<keyword evidence="8" id="KW-1185">Reference proteome</keyword>
<keyword evidence="4" id="KW-0804">Transcription</keyword>
<organism evidence="7 8">
    <name type="scientific">Noviherbaspirillum pedocola</name>
    <dbReference type="NCBI Taxonomy" id="2801341"/>
    <lineage>
        <taxon>Bacteria</taxon>
        <taxon>Pseudomonadati</taxon>
        <taxon>Pseudomonadota</taxon>
        <taxon>Betaproteobacteria</taxon>
        <taxon>Burkholderiales</taxon>
        <taxon>Oxalobacteraceae</taxon>
        <taxon>Noviherbaspirillum</taxon>
    </lineage>
</organism>
<proteinExistence type="predicted"/>
<dbReference type="InterPro" id="IPR000943">
    <property type="entry name" value="RNA_pol_sigma70"/>
</dbReference>
<feature type="domain" description="RNA polymerase sigma-70 region 4" evidence="6">
    <location>
        <begin position="226"/>
        <end position="274"/>
    </location>
</feature>
<keyword evidence="1" id="KW-0805">Transcription regulation</keyword>
<dbReference type="RefSeq" id="WP_200596887.1">
    <property type="nucleotide sequence ID" value="NZ_JAEPBG010000016.1"/>
</dbReference>
<keyword evidence="2" id="KW-0731">Sigma factor</keyword>